<gene>
    <name evidence="4" type="ORF">ACFQQA_03940</name>
</gene>
<accession>A0ABW2IS26</accession>
<dbReference type="CDD" id="cd03811">
    <property type="entry name" value="GT4_GT28_WabH-like"/>
    <property type="match status" value="1"/>
</dbReference>
<keyword evidence="5" id="KW-1185">Reference proteome</keyword>
<evidence type="ECO:0000256" key="1">
    <source>
        <dbReference type="SAM" id="Phobius"/>
    </source>
</evidence>
<evidence type="ECO:0000259" key="3">
    <source>
        <dbReference type="Pfam" id="PF13439"/>
    </source>
</evidence>
<dbReference type="SUPFAM" id="SSF53756">
    <property type="entry name" value="UDP-Glycosyltransferase/glycogen phosphorylase"/>
    <property type="match status" value="1"/>
</dbReference>
<keyword evidence="1" id="KW-0812">Transmembrane</keyword>
<dbReference type="Gene3D" id="3.40.50.2000">
    <property type="entry name" value="Glycogen Phosphorylase B"/>
    <property type="match status" value="2"/>
</dbReference>
<dbReference type="EMBL" id="JBHTBD010000001">
    <property type="protein sequence ID" value="MFC7293872.1"/>
    <property type="molecule type" value="Genomic_DNA"/>
</dbReference>
<dbReference type="PANTHER" id="PTHR12526">
    <property type="entry name" value="GLYCOSYLTRANSFERASE"/>
    <property type="match status" value="1"/>
</dbReference>
<protein>
    <submittedName>
        <fullName evidence="4">Glycosyltransferase</fullName>
        <ecNumber evidence="4">2.4.-.-</ecNumber>
    </submittedName>
</protein>
<dbReference type="GO" id="GO:0016757">
    <property type="term" value="F:glycosyltransferase activity"/>
    <property type="evidence" value="ECO:0007669"/>
    <property type="project" value="UniProtKB-KW"/>
</dbReference>
<keyword evidence="1" id="KW-1133">Transmembrane helix</keyword>
<keyword evidence="4" id="KW-0808">Transferase</keyword>
<organism evidence="4 5">
    <name type="scientific">Marinobacter aromaticivorans</name>
    <dbReference type="NCBI Taxonomy" id="1494078"/>
    <lineage>
        <taxon>Bacteria</taxon>
        <taxon>Pseudomonadati</taxon>
        <taxon>Pseudomonadota</taxon>
        <taxon>Gammaproteobacteria</taxon>
        <taxon>Pseudomonadales</taxon>
        <taxon>Marinobacteraceae</taxon>
        <taxon>Marinobacter</taxon>
    </lineage>
</organism>
<dbReference type="RefSeq" id="WP_100687154.1">
    <property type="nucleotide sequence ID" value="NZ_JBHTBD010000001.1"/>
</dbReference>
<feature type="domain" description="Glycosyltransferase subfamily 4-like N-terminal" evidence="3">
    <location>
        <begin position="13"/>
        <end position="169"/>
    </location>
</feature>
<evidence type="ECO:0000313" key="5">
    <source>
        <dbReference type="Proteomes" id="UP001596506"/>
    </source>
</evidence>
<evidence type="ECO:0000259" key="2">
    <source>
        <dbReference type="Pfam" id="PF00534"/>
    </source>
</evidence>
<reference evidence="5" key="1">
    <citation type="journal article" date="2019" name="Int. J. Syst. Evol. Microbiol.">
        <title>The Global Catalogue of Microorganisms (GCM) 10K type strain sequencing project: providing services to taxonomists for standard genome sequencing and annotation.</title>
        <authorList>
            <consortium name="The Broad Institute Genomics Platform"/>
            <consortium name="The Broad Institute Genome Sequencing Center for Infectious Disease"/>
            <person name="Wu L."/>
            <person name="Ma J."/>
        </authorList>
    </citation>
    <scope>NUCLEOTIDE SEQUENCE [LARGE SCALE GENOMIC DNA]</scope>
    <source>
        <strain evidence="5">CCUG 60559</strain>
    </source>
</reference>
<dbReference type="EC" id="2.4.-.-" evidence="4"/>
<feature type="transmembrane region" description="Helical" evidence="1">
    <location>
        <begin position="98"/>
        <end position="116"/>
    </location>
</feature>
<feature type="domain" description="Glycosyl transferase family 1" evidence="2">
    <location>
        <begin position="186"/>
        <end position="332"/>
    </location>
</feature>
<dbReference type="InterPro" id="IPR001296">
    <property type="entry name" value="Glyco_trans_1"/>
</dbReference>
<comment type="caution">
    <text evidence="4">The sequence shown here is derived from an EMBL/GenBank/DDBJ whole genome shotgun (WGS) entry which is preliminary data.</text>
</comment>
<keyword evidence="1" id="KW-0472">Membrane</keyword>
<sequence length="358" mass="39686">MKILHFISSPAAGGAETYVRDLSIQMRRKGHDVHVVFLQSAEESGRDLEFEKLFLESLSAESISYSFVGKAARRKPWLGGLRLRSEAKTFRPDIIHCHLYYALLFSFFLFKLPVVYTHHSFKLGLPKFFYLLFDFKVSEYIAICTACKALLQGGSRRITQINNAVSRDRIITQAVVVNPAVCDVTCLFVGSLREPKNLPLLLTAFGELKCPNVRLLIAGEGPEKAELQRLADSLGITGRLTFLGNVSNIGEVLAKSDVFLMSSAWEGLPISLIEATLTGLPVVVTNVGGCAEVVHQCANGFVVDDLTVGSYAAALKKMVEDAELRAFFSRNALSFSSVYEIDEAVEQHLELYQRVRNL</sequence>
<dbReference type="Pfam" id="PF00534">
    <property type="entry name" value="Glycos_transf_1"/>
    <property type="match status" value="1"/>
</dbReference>
<proteinExistence type="predicted"/>
<dbReference type="Proteomes" id="UP001596506">
    <property type="component" value="Unassembled WGS sequence"/>
</dbReference>
<evidence type="ECO:0000313" key="4">
    <source>
        <dbReference type="EMBL" id="MFC7293872.1"/>
    </source>
</evidence>
<name>A0ABW2IS26_9GAMM</name>
<keyword evidence="4" id="KW-0328">Glycosyltransferase</keyword>
<dbReference type="InterPro" id="IPR028098">
    <property type="entry name" value="Glyco_trans_4-like_N"/>
</dbReference>
<dbReference type="Pfam" id="PF13439">
    <property type="entry name" value="Glyco_transf_4"/>
    <property type="match status" value="1"/>
</dbReference>